<reference evidence="21 22" key="1">
    <citation type="submission" date="2016-09" db="EMBL/GenBank/DDBJ databases">
        <authorList>
            <person name="Capua I."/>
            <person name="De Benedictis P."/>
            <person name="Joannis T."/>
            <person name="Lombin L.H."/>
            <person name="Cattoli G."/>
        </authorList>
    </citation>
    <scope>NUCLEOTIDE SEQUENCE [LARGE SCALE GENOMIC DNA]</scope>
    <source>
        <strain evidence="21 22">GluBS11</strain>
    </source>
</reference>
<dbReference type="NCBIfam" id="TIGR01389">
    <property type="entry name" value="recQ"/>
    <property type="match status" value="1"/>
</dbReference>
<dbReference type="GO" id="GO:0009378">
    <property type="term" value="F:four-way junction helicase activity"/>
    <property type="evidence" value="ECO:0007669"/>
    <property type="project" value="TreeGrafter"/>
</dbReference>
<evidence type="ECO:0000256" key="7">
    <source>
        <dbReference type="ARBA" id="ARBA00022801"/>
    </source>
</evidence>
<dbReference type="SUPFAM" id="SSF52540">
    <property type="entry name" value="P-loop containing nucleoside triphosphate hydrolases"/>
    <property type="match status" value="1"/>
</dbReference>
<dbReference type="PANTHER" id="PTHR13710:SF105">
    <property type="entry name" value="ATP-DEPENDENT DNA HELICASE Q1"/>
    <property type="match status" value="1"/>
</dbReference>
<comment type="catalytic activity">
    <reaction evidence="15">
        <text>Couples ATP hydrolysis with the unwinding of duplex DNA by translocating in the 3'-5' direction.</text>
        <dbReference type="EC" id="5.6.2.4"/>
    </reaction>
</comment>
<evidence type="ECO:0000256" key="8">
    <source>
        <dbReference type="ARBA" id="ARBA00022806"/>
    </source>
</evidence>
<dbReference type="PROSITE" id="PS50967">
    <property type="entry name" value="HRDC"/>
    <property type="match status" value="1"/>
</dbReference>
<evidence type="ECO:0000256" key="11">
    <source>
        <dbReference type="ARBA" id="ARBA00023125"/>
    </source>
</evidence>
<dbReference type="InterPro" id="IPR018982">
    <property type="entry name" value="RQC_domain"/>
</dbReference>
<evidence type="ECO:0000256" key="6">
    <source>
        <dbReference type="ARBA" id="ARBA00022763"/>
    </source>
</evidence>
<dbReference type="SUPFAM" id="SSF47819">
    <property type="entry name" value="HRDC-like"/>
    <property type="match status" value="1"/>
</dbReference>
<dbReference type="NCBIfam" id="TIGR00614">
    <property type="entry name" value="recQ_fam"/>
    <property type="match status" value="1"/>
</dbReference>
<dbReference type="GO" id="GO:0030894">
    <property type="term" value="C:replisome"/>
    <property type="evidence" value="ECO:0007669"/>
    <property type="project" value="TreeGrafter"/>
</dbReference>
<dbReference type="FunFam" id="3.40.50.300:FF:000296">
    <property type="entry name" value="ATP-dependent DNA helicase RecQ"/>
    <property type="match status" value="1"/>
</dbReference>
<dbReference type="GO" id="GO:0043138">
    <property type="term" value="F:3'-5' DNA helicase activity"/>
    <property type="evidence" value="ECO:0007669"/>
    <property type="project" value="UniProtKB-EC"/>
</dbReference>
<proteinExistence type="inferred from homology"/>
<sequence>MMNANEILKVYFGYDSFREGQESIISTIMAGRDALAIMPTGAGKSICYQVPALLFPGITVVISPLISLMQDQVKALNEAGIHAAFINSSLSDYQISKALSAAAQGTYKIVYVAPERLESWEFVDFANNADISMVTVDEAHCISQWGQDFRPSYLKIVDFVNRLKKRPVLSAFTATATEEVKNDIACILNLRNPNIVVTGFDRENLYYRVESIKKKDDFVVGYIDEHPDESGIIYCATRKNVDALHELLFKRGVPVTKYHAGIDNDTRKKNQDDFIYDRAPVIVATNAFGMGIDKSNVRYVIHYNMPQSMESYYQEAGRAGRDGEPSQCVLLFSAQDIMINKFLLERKDFSEVALEDIELIQQRDARRLQVMEGYCRTTSCLRNYILDYFGEKPGAPCDNCGNCHREYREADMTREAKWVINCLAETKGRYGLNIVLGTLLGANRARLKELGTVNYKSYGILKDNTESELRLLISQMILDGYVYQTEDQYSVFRMGDIAPLRDENNRVMIRMYEEKEPDRRVKSGKKKSMDFLTSAGYVLFEKLRNLRLEIAREESIPPYIIFSDKSLVDMCVRVPQNRSEMLQVSGVGEAKFDKYGQRFLDAIRDYQEAHPDSVISMKEDDEEPFTNEKPEKSKKKSKKSEFFLAETDIDKFNYSDLYYISDIKDEMNRICTVDNVKKLTGTKIWEYLVSEGLTEEADQGGIFIKKQTERGLAMGIKTIEKVSQAGNPYMLLMYPENVQKMILEYFVGPRPETEEQQ</sequence>
<keyword evidence="14" id="KW-0413">Isomerase</keyword>
<dbReference type="InterPro" id="IPR002121">
    <property type="entry name" value="HRDC_dom"/>
</dbReference>
<dbReference type="Gene3D" id="3.40.50.300">
    <property type="entry name" value="P-loop containing nucleotide triphosphate hydrolases"/>
    <property type="match status" value="2"/>
</dbReference>
<comment type="similarity">
    <text evidence="3">Belongs to the helicase family. RecQ subfamily.</text>
</comment>
<dbReference type="AlphaFoldDB" id="A0A1D3TUP1"/>
<evidence type="ECO:0000256" key="17">
    <source>
        <dbReference type="SAM" id="MobiDB-lite"/>
    </source>
</evidence>
<evidence type="ECO:0000256" key="2">
    <source>
        <dbReference type="ARBA" id="ARBA00001947"/>
    </source>
</evidence>
<feature type="domain" description="HRDC" evidence="18">
    <location>
        <begin position="533"/>
        <end position="613"/>
    </location>
</feature>
<evidence type="ECO:0000313" key="21">
    <source>
        <dbReference type="EMBL" id="SCP97799.1"/>
    </source>
</evidence>
<feature type="region of interest" description="Disordered" evidence="17">
    <location>
        <begin position="613"/>
        <end position="637"/>
    </location>
</feature>
<comment type="cofactor">
    <cofactor evidence="1">
        <name>Mg(2+)</name>
        <dbReference type="ChEBI" id="CHEBI:18420"/>
    </cofactor>
</comment>
<dbReference type="GO" id="GO:0043590">
    <property type="term" value="C:bacterial nucleoid"/>
    <property type="evidence" value="ECO:0007669"/>
    <property type="project" value="TreeGrafter"/>
</dbReference>
<dbReference type="Proteomes" id="UP000199315">
    <property type="component" value="Unassembled WGS sequence"/>
</dbReference>
<dbReference type="InterPro" id="IPR014001">
    <property type="entry name" value="Helicase_ATP-bd"/>
</dbReference>
<keyword evidence="11" id="KW-0238">DNA-binding</keyword>
<feature type="domain" description="Helicase C-terminal" evidence="20">
    <location>
        <begin position="204"/>
        <end position="365"/>
    </location>
</feature>
<dbReference type="STRING" id="1619234.SAMN05421730_10146"/>
<evidence type="ECO:0000256" key="3">
    <source>
        <dbReference type="ARBA" id="ARBA00005446"/>
    </source>
</evidence>
<organism evidence="21 22">
    <name type="scientific">Anaerobium acetethylicum</name>
    <dbReference type="NCBI Taxonomy" id="1619234"/>
    <lineage>
        <taxon>Bacteria</taxon>
        <taxon>Bacillati</taxon>
        <taxon>Bacillota</taxon>
        <taxon>Clostridia</taxon>
        <taxon>Lachnospirales</taxon>
        <taxon>Lachnospiraceae</taxon>
        <taxon>Anaerobium</taxon>
    </lineage>
</organism>
<dbReference type="Pfam" id="PF16124">
    <property type="entry name" value="RecQ_Zn_bind"/>
    <property type="match status" value="1"/>
</dbReference>
<dbReference type="PROSITE" id="PS51194">
    <property type="entry name" value="HELICASE_CTER"/>
    <property type="match status" value="1"/>
</dbReference>
<name>A0A1D3TUP1_9FIRM</name>
<keyword evidence="9" id="KW-0862">Zinc</keyword>
<protein>
    <recommendedName>
        <fullName evidence="16">DNA helicase RecQ</fullName>
        <ecNumber evidence="16">5.6.2.4</ecNumber>
    </recommendedName>
</protein>
<dbReference type="SMART" id="SM00487">
    <property type="entry name" value="DEXDc"/>
    <property type="match status" value="1"/>
</dbReference>
<evidence type="ECO:0000256" key="4">
    <source>
        <dbReference type="ARBA" id="ARBA00022723"/>
    </source>
</evidence>
<dbReference type="PANTHER" id="PTHR13710">
    <property type="entry name" value="DNA HELICASE RECQ FAMILY MEMBER"/>
    <property type="match status" value="1"/>
</dbReference>
<dbReference type="SMART" id="SM00490">
    <property type="entry name" value="HELICc"/>
    <property type="match status" value="1"/>
</dbReference>
<keyword evidence="22" id="KW-1185">Reference proteome</keyword>
<dbReference type="GO" id="GO:0006310">
    <property type="term" value="P:DNA recombination"/>
    <property type="evidence" value="ECO:0007669"/>
    <property type="project" value="UniProtKB-UniRule"/>
</dbReference>
<evidence type="ECO:0000313" key="22">
    <source>
        <dbReference type="Proteomes" id="UP000199315"/>
    </source>
</evidence>
<dbReference type="InterPro" id="IPR027417">
    <property type="entry name" value="P-loop_NTPase"/>
</dbReference>
<dbReference type="CDD" id="cd18794">
    <property type="entry name" value="SF2_C_RecQ"/>
    <property type="match status" value="1"/>
</dbReference>
<dbReference type="Pfam" id="PF00270">
    <property type="entry name" value="DEAD"/>
    <property type="match status" value="1"/>
</dbReference>
<dbReference type="InterPro" id="IPR010997">
    <property type="entry name" value="HRDC-like_sf"/>
</dbReference>
<dbReference type="GO" id="GO:0006281">
    <property type="term" value="P:DNA repair"/>
    <property type="evidence" value="ECO:0007669"/>
    <property type="project" value="UniProtKB-KW"/>
</dbReference>
<evidence type="ECO:0000259" key="18">
    <source>
        <dbReference type="PROSITE" id="PS50967"/>
    </source>
</evidence>
<evidence type="ECO:0000256" key="15">
    <source>
        <dbReference type="ARBA" id="ARBA00034617"/>
    </source>
</evidence>
<dbReference type="SMART" id="SM00956">
    <property type="entry name" value="RQC"/>
    <property type="match status" value="1"/>
</dbReference>
<dbReference type="GO" id="GO:0005524">
    <property type="term" value="F:ATP binding"/>
    <property type="evidence" value="ECO:0007669"/>
    <property type="project" value="UniProtKB-KW"/>
</dbReference>
<dbReference type="InterPro" id="IPR032284">
    <property type="entry name" value="RecQ_Zn-bd"/>
</dbReference>
<keyword evidence="10" id="KW-0067">ATP-binding</keyword>
<dbReference type="InterPro" id="IPR036390">
    <property type="entry name" value="WH_DNA-bd_sf"/>
</dbReference>
<keyword evidence="5" id="KW-0547">Nucleotide-binding</keyword>
<dbReference type="InterPro" id="IPR011545">
    <property type="entry name" value="DEAD/DEAH_box_helicase_dom"/>
</dbReference>
<dbReference type="InterPro" id="IPR006293">
    <property type="entry name" value="DNA_helicase_ATP-dep_RecQ_bac"/>
</dbReference>
<dbReference type="InterPro" id="IPR044876">
    <property type="entry name" value="HRDC_dom_sf"/>
</dbReference>
<keyword evidence="13" id="KW-0234">DNA repair</keyword>
<evidence type="ECO:0000256" key="5">
    <source>
        <dbReference type="ARBA" id="ARBA00022741"/>
    </source>
</evidence>
<dbReference type="EMBL" id="FMKA01000014">
    <property type="protein sequence ID" value="SCP97799.1"/>
    <property type="molecule type" value="Genomic_DNA"/>
</dbReference>
<dbReference type="GO" id="GO:0046872">
    <property type="term" value="F:metal ion binding"/>
    <property type="evidence" value="ECO:0007669"/>
    <property type="project" value="UniProtKB-KW"/>
</dbReference>
<evidence type="ECO:0000256" key="9">
    <source>
        <dbReference type="ARBA" id="ARBA00022833"/>
    </source>
</evidence>
<evidence type="ECO:0000259" key="20">
    <source>
        <dbReference type="PROSITE" id="PS51194"/>
    </source>
</evidence>
<dbReference type="Gene3D" id="1.10.10.10">
    <property type="entry name" value="Winged helix-like DNA-binding domain superfamily/Winged helix DNA-binding domain"/>
    <property type="match status" value="1"/>
</dbReference>
<feature type="domain" description="Helicase ATP-binding" evidence="19">
    <location>
        <begin position="25"/>
        <end position="194"/>
    </location>
</feature>
<accession>A0A1D3TUP1</accession>
<comment type="cofactor">
    <cofactor evidence="2">
        <name>Zn(2+)</name>
        <dbReference type="ChEBI" id="CHEBI:29105"/>
    </cofactor>
</comment>
<dbReference type="GO" id="GO:0005737">
    <property type="term" value="C:cytoplasm"/>
    <property type="evidence" value="ECO:0007669"/>
    <property type="project" value="TreeGrafter"/>
</dbReference>
<dbReference type="PROSITE" id="PS51192">
    <property type="entry name" value="HELICASE_ATP_BIND_1"/>
    <property type="match status" value="1"/>
</dbReference>
<dbReference type="GO" id="GO:0009432">
    <property type="term" value="P:SOS response"/>
    <property type="evidence" value="ECO:0007669"/>
    <property type="project" value="UniProtKB-UniRule"/>
</dbReference>
<dbReference type="FunFam" id="1.10.150.80:FF:000002">
    <property type="entry name" value="ATP-dependent DNA helicase RecQ"/>
    <property type="match status" value="1"/>
</dbReference>
<evidence type="ECO:0000256" key="1">
    <source>
        <dbReference type="ARBA" id="ARBA00001946"/>
    </source>
</evidence>
<keyword evidence="4" id="KW-0479">Metal-binding</keyword>
<dbReference type="SMART" id="SM00341">
    <property type="entry name" value="HRDC"/>
    <property type="match status" value="1"/>
</dbReference>
<dbReference type="CDD" id="cd17920">
    <property type="entry name" value="DEXHc_RecQ"/>
    <property type="match status" value="1"/>
</dbReference>
<dbReference type="Pfam" id="PF00271">
    <property type="entry name" value="Helicase_C"/>
    <property type="match status" value="1"/>
</dbReference>
<dbReference type="SUPFAM" id="SSF46785">
    <property type="entry name" value="Winged helix' DNA-binding domain"/>
    <property type="match status" value="1"/>
</dbReference>
<dbReference type="Pfam" id="PF00570">
    <property type="entry name" value="HRDC"/>
    <property type="match status" value="1"/>
</dbReference>
<dbReference type="InterPro" id="IPR036388">
    <property type="entry name" value="WH-like_DNA-bd_sf"/>
</dbReference>
<dbReference type="GO" id="GO:0006260">
    <property type="term" value="P:DNA replication"/>
    <property type="evidence" value="ECO:0007669"/>
    <property type="project" value="InterPro"/>
</dbReference>
<evidence type="ECO:0000256" key="13">
    <source>
        <dbReference type="ARBA" id="ARBA00023204"/>
    </source>
</evidence>
<keyword evidence="12" id="KW-0233">DNA recombination</keyword>
<dbReference type="Pfam" id="PF09382">
    <property type="entry name" value="RQC"/>
    <property type="match status" value="1"/>
</dbReference>
<gene>
    <name evidence="21" type="ORF">SAMN05421730_10146</name>
</gene>
<evidence type="ECO:0000256" key="12">
    <source>
        <dbReference type="ARBA" id="ARBA00023172"/>
    </source>
</evidence>
<evidence type="ECO:0000256" key="16">
    <source>
        <dbReference type="NCBIfam" id="TIGR01389"/>
    </source>
</evidence>
<keyword evidence="8 21" id="KW-0347">Helicase</keyword>
<evidence type="ECO:0000259" key="19">
    <source>
        <dbReference type="PROSITE" id="PS51192"/>
    </source>
</evidence>
<dbReference type="EC" id="5.6.2.4" evidence="16"/>
<dbReference type="GO" id="GO:0016787">
    <property type="term" value="F:hydrolase activity"/>
    <property type="evidence" value="ECO:0007669"/>
    <property type="project" value="UniProtKB-KW"/>
</dbReference>
<evidence type="ECO:0000256" key="10">
    <source>
        <dbReference type="ARBA" id="ARBA00022840"/>
    </source>
</evidence>
<dbReference type="InterPro" id="IPR004589">
    <property type="entry name" value="DNA_helicase_ATP-dep_RecQ"/>
</dbReference>
<keyword evidence="6" id="KW-0227">DNA damage</keyword>
<dbReference type="InterPro" id="IPR001650">
    <property type="entry name" value="Helicase_C-like"/>
</dbReference>
<keyword evidence="7" id="KW-0378">Hydrolase</keyword>
<dbReference type="Gene3D" id="1.10.150.80">
    <property type="entry name" value="HRDC domain"/>
    <property type="match status" value="1"/>
</dbReference>
<dbReference type="GO" id="GO:0003677">
    <property type="term" value="F:DNA binding"/>
    <property type="evidence" value="ECO:0007669"/>
    <property type="project" value="UniProtKB-KW"/>
</dbReference>
<evidence type="ECO:0000256" key="14">
    <source>
        <dbReference type="ARBA" id="ARBA00023235"/>
    </source>
</evidence>